<comment type="caution">
    <text evidence="1">The sequence shown here is derived from an EMBL/GenBank/DDBJ whole genome shotgun (WGS) entry which is preliminary data.</text>
</comment>
<name>A0A832MLH1_9THEM</name>
<accession>A0A832MLH1</accession>
<reference evidence="1" key="1">
    <citation type="journal article" date="2020" name="mSystems">
        <title>Genome- and Community-Level Interaction Insights into Carbon Utilization and Element Cycling Functions of Hydrothermarchaeota in Hydrothermal Sediment.</title>
        <authorList>
            <person name="Zhou Z."/>
            <person name="Liu Y."/>
            <person name="Xu W."/>
            <person name="Pan J."/>
            <person name="Luo Z.H."/>
            <person name="Li M."/>
        </authorList>
    </citation>
    <scope>NUCLEOTIDE SEQUENCE [LARGE SCALE GENOMIC DNA]</scope>
    <source>
        <strain evidence="1">SpSt-86</strain>
    </source>
</reference>
<proteinExistence type="predicted"/>
<organism evidence="1">
    <name type="scientific">Pseudothermotoga hypogea</name>
    <dbReference type="NCBI Taxonomy" id="57487"/>
    <lineage>
        <taxon>Bacteria</taxon>
        <taxon>Thermotogati</taxon>
        <taxon>Thermotogota</taxon>
        <taxon>Thermotogae</taxon>
        <taxon>Thermotogales</taxon>
        <taxon>Thermotogaceae</taxon>
        <taxon>Pseudothermotoga</taxon>
    </lineage>
</organism>
<gene>
    <name evidence="1" type="ORF">ENW55_00545</name>
</gene>
<dbReference type="AlphaFoldDB" id="A0A832MLH1"/>
<sequence length="565" mass="64107">MRKGHVLVLTLVLLIIVSLFVVAIVTNLSAYVKRVSLQNTKNLSHLGAQNLLQLSVAFVKPSFSGVRGVVLPWVSGNVSSNVDWWDSFKNWLFSQSDGDFWRNFFQRVDENRYFDLSVVNEFNQALASFGLSGSTVVVPITGTYMVGGNPYSVLVVSRNSVGKIESYAFAVLAIDFLNKYAYFTEKETRPGIGKIYFITRDVIDGPMRSNDTINISGNPVFKSIVEVKGVNIESGRPSFEMGWQRLTQQDIDDYNMTKIKQNYANDLEALVKPMSQFLTSDVESGIKLNLKGKTIQVGSNYRTARKLIVEFKSAPGQGADHFIRVSVEYREGYGTGIDNLFTIKPRDGRQQITIHGEKARKWLDLTGTIPDNPSEYDKYVNFNGVLMSDLTIALKNHSNNNKPMYVDGRYTIYSKENVEIYDHIVYEDFRDLFPHNRIDDIVVDNNLIEQMKNATRTDFLNIVADKYVWVKEKQQNLKITASIYSFDESFQVEDYDRGEPTGQLTIFGSLMQYYRGPVGTFSGDRIQTGYYKNYIYDYKILEGMSAIGTPAKREGVVLLAIRGIY</sequence>
<dbReference type="EMBL" id="DTKQ01000006">
    <property type="protein sequence ID" value="HGZ78459.1"/>
    <property type="molecule type" value="Genomic_DNA"/>
</dbReference>
<evidence type="ECO:0000313" key="1">
    <source>
        <dbReference type="EMBL" id="HGZ78459.1"/>
    </source>
</evidence>
<protein>
    <submittedName>
        <fullName evidence="1">Uncharacterized protein</fullName>
    </submittedName>
</protein>